<evidence type="ECO:0000256" key="1">
    <source>
        <dbReference type="SAM" id="MobiDB-lite"/>
    </source>
</evidence>
<dbReference type="OrthoDB" id="7359452at2"/>
<feature type="region of interest" description="Disordered" evidence="1">
    <location>
        <begin position="44"/>
        <end position="71"/>
    </location>
</feature>
<dbReference type="EMBL" id="FNAP01000026">
    <property type="protein sequence ID" value="SDF04897.1"/>
    <property type="molecule type" value="Genomic_DNA"/>
</dbReference>
<dbReference type="Proteomes" id="UP000199412">
    <property type="component" value="Unassembled WGS sequence"/>
</dbReference>
<organism evidence="2 3">
    <name type="scientific">Rhodospira trueperi</name>
    <dbReference type="NCBI Taxonomy" id="69960"/>
    <lineage>
        <taxon>Bacteria</taxon>
        <taxon>Pseudomonadati</taxon>
        <taxon>Pseudomonadota</taxon>
        <taxon>Alphaproteobacteria</taxon>
        <taxon>Rhodospirillales</taxon>
        <taxon>Rhodospirillaceae</taxon>
        <taxon>Rhodospira</taxon>
    </lineage>
</organism>
<dbReference type="NCBIfam" id="TIGR01635">
    <property type="entry name" value="tail_comp_S"/>
    <property type="match status" value="1"/>
</dbReference>
<gene>
    <name evidence="2" type="ORF">SAMN05421720_12617</name>
</gene>
<dbReference type="AlphaFoldDB" id="A0A1G7HWH3"/>
<name>A0A1G7HWH3_9PROT</name>
<proteinExistence type="predicted"/>
<keyword evidence="3" id="KW-1185">Reference proteome</keyword>
<evidence type="ECO:0000313" key="3">
    <source>
        <dbReference type="Proteomes" id="UP000199412"/>
    </source>
</evidence>
<protein>
    <submittedName>
        <fullName evidence="2">Phage virion morphogenesis (Putative tail completion) protein</fullName>
    </submittedName>
</protein>
<dbReference type="Pfam" id="PF05069">
    <property type="entry name" value="Phage_tail_S"/>
    <property type="match status" value="1"/>
</dbReference>
<dbReference type="STRING" id="69960.SAMN05421720_12617"/>
<dbReference type="InterPro" id="IPR006522">
    <property type="entry name" value="Phage_virion_morphogenesis"/>
</dbReference>
<dbReference type="RefSeq" id="WP_092788079.1">
    <property type="nucleotide sequence ID" value="NZ_FNAP01000026.1"/>
</dbReference>
<feature type="compositionally biased region" description="Basic and acidic residues" evidence="1">
    <location>
        <begin position="57"/>
        <end position="68"/>
    </location>
</feature>
<reference evidence="2 3" key="1">
    <citation type="submission" date="2016-10" db="EMBL/GenBank/DDBJ databases">
        <authorList>
            <person name="de Groot N.N."/>
        </authorList>
    </citation>
    <scope>NUCLEOTIDE SEQUENCE [LARGE SCALE GENOMIC DNA]</scope>
    <source>
        <strain evidence="2 3">ATCC 700224</strain>
    </source>
</reference>
<sequence>MTEVTGTADLDAWMDRALKALNTGALRGVLRDVAVAVRRRNQARMARQVAPDGTPWEPRKEQNQEKGRAVRKRAAMMRGLRQSRRLRIQATGNGVVIGWRGRDGRIAALHHHGGEDRVVEGQARVADYPARPLLGLAPEDQAAIRRALLQHLTP</sequence>
<accession>A0A1G7HWH3</accession>
<evidence type="ECO:0000313" key="2">
    <source>
        <dbReference type="EMBL" id="SDF04897.1"/>
    </source>
</evidence>